<dbReference type="InterPro" id="IPR053164">
    <property type="entry name" value="IS1016-like_transposase"/>
</dbReference>
<gene>
    <name evidence="2" type="ORF">MPC4_540001</name>
</gene>
<dbReference type="NCBIfam" id="NF033547">
    <property type="entry name" value="transpos_IS1595"/>
    <property type="match status" value="1"/>
</dbReference>
<feature type="domain" description="ISXO2-like transposase" evidence="1">
    <location>
        <begin position="86"/>
        <end position="231"/>
    </location>
</feature>
<dbReference type="SMART" id="SM01126">
    <property type="entry name" value="DDE_Tnp_IS1595"/>
    <property type="match status" value="1"/>
</dbReference>
<dbReference type="PANTHER" id="PTHR47163:SF2">
    <property type="entry name" value="SI:DKEY-17M8.2"/>
    <property type="match status" value="1"/>
</dbReference>
<protein>
    <recommendedName>
        <fullName evidence="1">ISXO2-like transposase domain-containing protein</fullName>
    </recommendedName>
</protein>
<accession>A0A8B6MAC4</accession>
<dbReference type="InterPro" id="IPR024445">
    <property type="entry name" value="Tnp_ISXO2-like"/>
</dbReference>
<keyword evidence="3" id="KW-1185">Reference proteome</keyword>
<dbReference type="EMBL" id="CABFMQ020000114">
    <property type="protein sequence ID" value="VTZ51900.1"/>
    <property type="molecule type" value="Genomic_DNA"/>
</dbReference>
<proteinExistence type="predicted"/>
<organism evidence="2 3">
    <name type="scientific">Methylocella tundrae</name>
    <dbReference type="NCBI Taxonomy" id="227605"/>
    <lineage>
        <taxon>Bacteria</taxon>
        <taxon>Pseudomonadati</taxon>
        <taxon>Pseudomonadota</taxon>
        <taxon>Alphaproteobacteria</taxon>
        <taxon>Hyphomicrobiales</taxon>
        <taxon>Beijerinckiaceae</taxon>
        <taxon>Methylocella</taxon>
    </lineage>
</organism>
<dbReference type="AlphaFoldDB" id="A0A8B6MAC4"/>
<reference evidence="2 3" key="1">
    <citation type="submission" date="2019-05" db="EMBL/GenBank/DDBJ databases">
        <authorList>
            <person name="Farhan Ul Haque M."/>
        </authorList>
    </citation>
    <scope>NUCLEOTIDE SEQUENCE [LARGE SCALE GENOMIC DNA]</scope>
    <source>
        <strain evidence="2">2</strain>
    </source>
</reference>
<sequence>MQGKTTRPGLYQCNACREPFTVTVGTLYERSKVPLYKWLAVTHLMMASKKGMSALQISRMIGLPYKTAWFLCHRIRESLRDTSLPPMGGANKVVEADETYIGGKAKNRAKRQPAPKQAVFSLIEREGHVRSFHIANVTATTLRPIIAKNVELASMLMTDESTVYPKIGAKFANHGTVNHSAGEYARLGGYIHINTAENFFSIVKRGIIGSYHHVSEAHLHRYMGEFDYRYNTRTVSDFERFSGSIPGIVGKRLTYRRIGEIGAN</sequence>
<dbReference type="Proteomes" id="UP000485880">
    <property type="component" value="Unassembled WGS sequence"/>
</dbReference>
<dbReference type="PANTHER" id="PTHR47163">
    <property type="entry name" value="DDE_TNP_IS1595 DOMAIN-CONTAINING PROTEIN"/>
    <property type="match status" value="1"/>
</dbReference>
<name>A0A8B6MAC4_METTU</name>
<evidence type="ECO:0000259" key="1">
    <source>
        <dbReference type="SMART" id="SM01126"/>
    </source>
</evidence>
<comment type="caution">
    <text evidence="2">The sequence shown here is derived from an EMBL/GenBank/DDBJ whole genome shotgun (WGS) entry which is preliminary data.</text>
</comment>
<evidence type="ECO:0000313" key="3">
    <source>
        <dbReference type="Proteomes" id="UP000485880"/>
    </source>
</evidence>
<evidence type="ECO:0000313" key="2">
    <source>
        <dbReference type="EMBL" id="VTZ51900.1"/>
    </source>
</evidence>
<dbReference type="Pfam" id="PF12762">
    <property type="entry name" value="DDE_Tnp_IS1595"/>
    <property type="match status" value="1"/>
</dbReference>